<reference evidence="2 3" key="1">
    <citation type="submission" date="2020-08" db="EMBL/GenBank/DDBJ databases">
        <title>Sequencing the genomes of 1000 actinobacteria strains.</title>
        <authorList>
            <person name="Klenk H.-P."/>
        </authorList>
    </citation>
    <scope>NUCLEOTIDE SEQUENCE [LARGE SCALE GENOMIC DNA]</scope>
    <source>
        <strain evidence="2 3">DSM 44593</strain>
    </source>
</reference>
<protein>
    <submittedName>
        <fullName evidence="2">Uncharacterized protein</fullName>
    </submittedName>
</protein>
<evidence type="ECO:0000313" key="3">
    <source>
        <dbReference type="Proteomes" id="UP000578077"/>
    </source>
</evidence>
<accession>A0A841EKR3</accession>
<dbReference type="Proteomes" id="UP000578077">
    <property type="component" value="Unassembled WGS sequence"/>
</dbReference>
<keyword evidence="3" id="KW-1185">Reference proteome</keyword>
<dbReference type="AlphaFoldDB" id="A0A841EKR3"/>
<name>A0A841EKR3_9ACTN</name>
<sequence>MKRRDARPPVLLFTENETLASRVERQLDTTAAVTRVDATRSGLEAALRMDTSSTVLLDPLSGQEHVDRVPHWLARIGIPQNPTAGALPGEEPLTGLGALVGLHEHNAAERTVAFFGTDRFSSGEQLYAAACAWVLGADRIVHPKRQGRELHELVSGTRDTPDSAPSRTGRFAESLEEVPFHLEHLLDSLEGLFAKPAKARRASPLLPWRPAAKPQEAVPRTEEFRSWLHAVERSRGNMRALAQYTGCSFTDLLALEEKELRRRIDVIENFSRRTAPTDGTALFTFVTDRMEVFRDPAFADVWEIRKSRRRQDSSPGGASETPVGGDQDQSEDDEESSGRHAGGDGNGPTDDPRS</sequence>
<evidence type="ECO:0000313" key="2">
    <source>
        <dbReference type="EMBL" id="MBB6000920.1"/>
    </source>
</evidence>
<gene>
    <name evidence="2" type="ORF">HNR25_004749</name>
</gene>
<organism evidence="2 3">
    <name type="scientific">Streptomonospora salina</name>
    <dbReference type="NCBI Taxonomy" id="104205"/>
    <lineage>
        <taxon>Bacteria</taxon>
        <taxon>Bacillati</taxon>
        <taxon>Actinomycetota</taxon>
        <taxon>Actinomycetes</taxon>
        <taxon>Streptosporangiales</taxon>
        <taxon>Nocardiopsidaceae</taxon>
        <taxon>Streptomonospora</taxon>
    </lineage>
</organism>
<feature type="region of interest" description="Disordered" evidence="1">
    <location>
        <begin position="306"/>
        <end position="354"/>
    </location>
</feature>
<proteinExistence type="predicted"/>
<evidence type="ECO:0000256" key="1">
    <source>
        <dbReference type="SAM" id="MobiDB-lite"/>
    </source>
</evidence>
<dbReference type="EMBL" id="JACHLY010000002">
    <property type="protein sequence ID" value="MBB6000920.1"/>
    <property type="molecule type" value="Genomic_DNA"/>
</dbReference>
<comment type="caution">
    <text evidence="2">The sequence shown here is derived from an EMBL/GenBank/DDBJ whole genome shotgun (WGS) entry which is preliminary data.</text>
</comment>